<keyword evidence="2" id="KW-0800">Toxin</keyword>
<dbReference type="Pfam" id="PF04829">
    <property type="entry name" value="PT-VENN"/>
    <property type="match status" value="1"/>
</dbReference>
<dbReference type="InterPro" id="IPR006914">
    <property type="entry name" value="VENN_dom"/>
</dbReference>
<comment type="similarity">
    <text evidence="6">In the N-terminal section; belongs to the CdiA toxin family.</text>
</comment>
<dbReference type="InterPro" id="IPR025157">
    <property type="entry name" value="Hemagglutinin_rpt"/>
</dbReference>
<evidence type="ECO:0000313" key="10">
    <source>
        <dbReference type="EMBL" id="NIL27912.1"/>
    </source>
</evidence>
<dbReference type="FunFam" id="2.160.20.10:FF:000048">
    <property type="entry name" value="tRNA nuclease CdiA"/>
    <property type="match status" value="1"/>
</dbReference>
<sequence length="3313" mass="344287">MKNNNESTIKTHHQWLSYTLCALLVLQPVMPVLAAEVSVAGGNTQLDKAANGVPVVNIATPNQSGISHNQYNDFNVGKEGLILNNATGQLTQSQLGGLIQNNPNLQSGNEAKAIINEVVGANRSQLQGYLEVAGKQASVMVANPYGITCDGCGFINTPNVTLTTGKPMMDANGKLQALEVTQGAISIQGKGLDASQSSALSIISRATEINAQLYAQDLTLIAGSNRVDAAGHVSALQGKGDVPKVAVDTGALGGMYANRIRLVSSEKGVGVNLGNLNARQGDIQLDSSGKLTLNNSLAQGSLNVSATEMTLGGSHKSGQDMVLSSQGKLSVNNASLNSDQQLALKGGDLALEQSTLSAAKAVTLDSAGKLHAASSTVQAGSDVQGKLVGGQTLTLKGTEQQWLNSQLGAGTVLATAQNNLILDGSSTLTGLDDVTLQGGTLNLAGKTSSGGDVTLQGTDLQSTRNSLFNAQGDIHLTFSGNANWQGQLTAGRDLTLQAATLDNSGQLAANRHNQITAQSLNNSGLMQAQSSQNLDVGQLDNRGQLQSAGALTLNAETVNNRGLIGSEQQLALTVRDILHVDGSLYAEGLLNVQAGEFLLAGRATGKQGIAINSNLTAAEGSVLLSSGDIHLQGGELMLSGLLSGDRALTVTGKQFTTGNSTQIQAKDSITLNTEKNAQLAGIFTTLGDLNVVAGTAENWADIAARNIGWHSDSLTQQGRMHAEQDLTLAANLLNQQGTLQAGQQLALRGEQLVNSGRVGAPQLELAFTRSLDNSGSLMASQGLTLDVPSLSNSGTLAANALVLKTHNLDNSGLMQADVNAIIDAQTFNNRDEGRLLAGETLTLQGAQLDNAGKLQANRLNIETQTWDNTGSALGIDQLTAKATQSLTNHGQLLSQGPLTLSTESLTNNGKILSENQLNLNAQQFINQGEAQGTTTELNAEQLTNSGHLIGVEHLVLQLQQDLNNATGGKLLSGGDLKVNAAAVNNAGTWQGEQIILAARQLDNTGTLQADNRIELDLTGDLKSGVGSQIVTLGEAAINALALVNHGNWQATSLFLKGDSLLNSGVIAGVNQLKSEVSRDITQQKSGEMLSNGLLTLNATQVDNQGRIQAHSLALHAADMTNTGVMQGQDIFNAQLSGVFHNLASGDLRSQNELNLNAAGLDNAGNIQSTGASTFVLTTPMLNTGKIVVGGDLDIGALALNNSGWLQANNITFNGTRLDNTGTLIAAGDNLLTFDIFNNRGTVQGDNLQLKIGSLNNAGTLLATRQMGVQAQQIENQQDAKFFSAGDLTVVSGTFSLFGQLVALGNLSLTLNDALTQHGTLAAGKMLNLSSHGDITLAGTTQGQSLSIHSLGHFTNSGTLRGGNGDVRIEAMGITQDDTASLQAGGRIQLLSSSTISNNGFIGTAGDLLLSATSQLFNSGMLYSGSNMQLLADRITNHYGDILADNRLWMQKDATGNANSEVINTSGTIETGRGDITINTAHLLNQRDGLSVTRTDKDLTNEYPWLNGAIVKVPLSFFEEGEVGYYTIKITRQEAGDDANQVSHTYTYAAPFEKTRELALSVSTLSVTSKGAAGRIAAGKDLVVTAQTLDNLASDIFSNGDISLTGNTLNNQSWLAGTETRYQTYRTGELPQSRHWYEVSKLKPLNIFALGQIEDQSVTYTADGDIRTERSEDSQLYRSVIQAGGAVNAHFTGDMSNTTATPNAGGVSHTLAAPKLDLLSQPDNIGTAQAQDLTDDQHITVGTPAWKDNLQNALGSLGNNATELADYPLPNSNNGHFVLAPDPSSPYLITTNPKLNELGQLDNSLFDGLYAMLGQQPGAAPQENNSQFTDQNKFLGSSYFLDRLNLKPDYDYRFLGDAAFDTRYISNAVLSQTGQRYLNGLGSDLAQMQYLIDNAAQAQTGLGLTLGVSLTAEQVAALNKSIVWWEEIIVNGQTVLAPKLYLAKADSASLTGSVIAGNQVNLEAGKVINTESTLKADQLLAVNSQTSMSNLQGGEITSGGSLQLSAIGDISNIGSSIAGQQVALASLDGNIINQTLTQQWTATTAGNGRWDSESLSLTRTEVGDTATISAGDSLSLKAGKDILVTGAKVSAGGNLDMQAGGDIAVKANTTLSNNEHNKQQDKRNGYQKSEQRDSLSSDISAGGDLTLNAGNDVSLTASELAAKGNVGLSAGRDISLETAERNSQQKTNNSENRTNDATRSVITSGNNLTLDAGRDINSQAAALVSDNDTTLKAGRDVSLNAQQSSTYSESHGDRKQQINESIRQQGTEIVSGGDTTILAGNDINLQATQAQASGDIALKAGHDINVATATESDYSFFEETTVKKKRLSKTTTHVVTEDYATQEQGSLLSGKNVALSAGNDLQVKGSAVVGDNNVALTAGNNVDIVAATEEQSSYRLSEQKKSGMFSGGGIGVTIGSTSSRQQSRDSGTTQSQSASTIGSTGGDVTINAGGTAHIGGADILAKQNLNVTGDSVVIEPGQDKRSSDQRYEQKSSGLTLALSGAVGSALNTAVTTIQDAKNETSGRLAALQGTKAALTGVSAKQAVDLAQAQAQGNTDTGSLIGISVSLGSQKSTSQQHQEQQSVSGSTLTAGNDLNITATGKGQSANSGDIIIGGSQLKAGHDTTLDADRDLLLLGAANTQKTEGSNSSSGGNIGASITFGDKIGLSIFANTNSSKGKDSGDGTYWSETTLDSGNTLSLVSGRDTTLLGAQLSGDKVEADVGRNLTLQSQQDSDRYDSKQQSISGGVSVVVWGAGNSSANLSATQDKMHSNFDSVQEQTGIFAGKGGFDITVGEHTQLNGAVIGSTATADKNKLDTGTLGFSNIENKAEFKTEHQGGSISTGGSVADNFLGNMGNLVLVGANNNGNAQGTTHAAVSDGSIIIRDTDKQQQNVDSLSRDVEHANNALTPIFDKEKEQNRLKEAQLIGEIGGQVFDVISTHGQIQATTAAKDALAKSGNLNPTPKEIEASQAYKDAMKDYGIGGTYQKIAQAATAALQGLAGGDMTKALAGASAPYLAQMIKDVAGDDNEAARIGAHAVLGAVLSHLQGNSAAAGGAGALSGELAAIYIKNNLYPNIETKDLTEAQKQVIVNLSSLAAGLSGGIAGDSTGSAVAGAQAGKNAVENNAVSCSTLTCLNNPLDLSKPTLGGVGAVFGAAGGVAIADALNEDKENESGPNVGKDLTDEQKKEIGGAGSGTPGGWEPQDEENARNSEAHSSSNGKNLNAELTGKEIANGHAYEKHVVQQNEFTELGIKTKEQFARHIENVVKNPTSTKELSGGRSAYWDQSTGTVVIRNPKPGDGGTAFRPVNGRAYFDNLR</sequence>
<keyword evidence="5" id="KW-0843">Virulence</keyword>
<feature type="compositionally biased region" description="Polar residues" evidence="7">
    <location>
        <begin position="2419"/>
        <end position="2437"/>
    </location>
</feature>
<evidence type="ECO:0000313" key="11">
    <source>
        <dbReference type="Proteomes" id="UP000698240"/>
    </source>
</evidence>
<organism evidence="10 11">
    <name type="scientific">Yersinia massiliensis</name>
    <dbReference type="NCBI Taxonomy" id="419257"/>
    <lineage>
        <taxon>Bacteria</taxon>
        <taxon>Pseudomonadati</taxon>
        <taxon>Pseudomonadota</taxon>
        <taxon>Gammaproteobacteria</taxon>
        <taxon>Enterobacterales</taxon>
        <taxon>Yersiniaceae</taxon>
        <taxon>Yersinia</taxon>
    </lineage>
</organism>
<proteinExistence type="inferred from homology"/>
<feature type="compositionally biased region" description="Low complexity" evidence="7">
    <location>
        <begin position="2569"/>
        <end position="2584"/>
    </location>
</feature>
<dbReference type="EMBL" id="JAASAN010000006">
    <property type="protein sequence ID" value="NIL27912.1"/>
    <property type="molecule type" value="Genomic_DNA"/>
</dbReference>
<dbReference type="InterPro" id="IPR008638">
    <property type="entry name" value="FhaB/CdiA-like_TPS"/>
</dbReference>
<feature type="region of interest" description="Disordered" evidence="7">
    <location>
        <begin position="2569"/>
        <end position="2602"/>
    </location>
</feature>
<dbReference type="Pfam" id="PF13332">
    <property type="entry name" value="Fil_haemagg_2"/>
    <property type="match status" value="5"/>
</dbReference>
<dbReference type="Proteomes" id="UP000698240">
    <property type="component" value="Unassembled WGS sequence"/>
</dbReference>
<feature type="signal peptide" evidence="8">
    <location>
        <begin position="1"/>
        <end position="34"/>
    </location>
</feature>
<feature type="region of interest" description="Disordered" evidence="7">
    <location>
        <begin position="2404"/>
        <end position="2441"/>
    </location>
</feature>
<evidence type="ECO:0000256" key="4">
    <source>
        <dbReference type="ARBA" id="ARBA00022913"/>
    </source>
</evidence>
<comment type="caution">
    <text evidence="10">The sequence shown here is derived from an EMBL/GenBank/DDBJ whole genome shotgun (WGS) entry which is preliminary data.</text>
</comment>
<dbReference type="Pfam" id="PF05860">
    <property type="entry name" value="TPS"/>
    <property type="match status" value="1"/>
</dbReference>
<dbReference type="InterPro" id="IPR010069">
    <property type="entry name" value="CdiA_FHA1_rpt"/>
</dbReference>
<dbReference type="GO" id="GO:0030430">
    <property type="term" value="C:host cell cytoplasm"/>
    <property type="evidence" value="ECO:0007669"/>
    <property type="project" value="UniProtKB-ARBA"/>
</dbReference>
<feature type="domain" description="Filamentous haemagglutinin FhaB/tRNA nuclease CdiA-like TPS" evidence="9">
    <location>
        <begin position="50"/>
        <end position="172"/>
    </location>
</feature>
<comment type="subcellular location">
    <subcellularLocation>
        <location evidence="1">Target cell</location>
        <location evidence="1">Target cell cytoplasm</location>
    </subcellularLocation>
</comment>
<dbReference type="NCBIfam" id="TIGR01731">
    <property type="entry name" value="fil_hemag_20aa"/>
    <property type="match status" value="22"/>
</dbReference>
<reference evidence="10" key="1">
    <citation type="submission" date="2020-03" db="EMBL/GenBank/DDBJ databases">
        <authorList>
            <person name="Kislichkina A."/>
            <person name="Dentovskaya S."/>
            <person name="Shaikhutdinov R."/>
            <person name="Ivanov S."/>
            <person name="Sizova A."/>
            <person name="Solomentsev V."/>
            <person name="Bogun A."/>
        </authorList>
    </citation>
    <scope>NUCLEOTIDE SEQUENCE</scope>
    <source>
        <strain evidence="10">SCPM-O-B-8025</strain>
    </source>
</reference>
<evidence type="ECO:0000256" key="5">
    <source>
        <dbReference type="ARBA" id="ARBA00023026"/>
    </source>
</evidence>
<feature type="region of interest" description="Disordered" evidence="7">
    <location>
        <begin position="2176"/>
        <end position="2200"/>
    </location>
</feature>
<protein>
    <submittedName>
        <fullName evidence="10">Filamentous hemagglutinin N-terminal domain-containing protein</fullName>
    </submittedName>
</protein>
<dbReference type="SMART" id="SM00912">
    <property type="entry name" value="Haemagg_act"/>
    <property type="match status" value="1"/>
</dbReference>
<dbReference type="GO" id="GO:0090729">
    <property type="term" value="F:toxin activity"/>
    <property type="evidence" value="ECO:0007669"/>
    <property type="project" value="UniProtKB-KW"/>
</dbReference>
<keyword evidence="4" id="KW-1266">Target cell cytoplasm</keyword>
<dbReference type="SUPFAM" id="SSF51126">
    <property type="entry name" value="Pectin lyase-like"/>
    <property type="match status" value="1"/>
</dbReference>
<feature type="compositionally biased region" description="Basic and acidic residues" evidence="7">
    <location>
        <begin position="3176"/>
        <end position="3185"/>
    </location>
</feature>
<dbReference type="Gene3D" id="2.160.20.10">
    <property type="entry name" value="Single-stranded right-handed beta-helix, Pectin lyase-like"/>
    <property type="match status" value="1"/>
</dbReference>
<feature type="region of interest" description="Disordered" evidence="7">
    <location>
        <begin position="3162"/>
        <end position="3218"/>
    </location>
</feature>
<feature type="chain" id="PRO_5041659153" evidence="8">
    <location>
        <begin position="35"/>
        <end position="3313"/>
    </location>
</feature>
<feature type="compositionally biased region" description="Polar residues" evidence="7">
    <location>
        <begin position="2585"/>
        <end position="2602"/>
    </location>
</feature>
<dbReference type="InterPro" id="IPR011050">
    <property type="entry name" value="Pectin_lyase_fold/virulence"/>
</dbReference>
<evidence type="ECO:0000259" key="9">
    <source>
        <dbReference type="SMART" id="SM00912"/>
    </source>
</evidence>
<gene>
    <name evidence="10" type="ORF">HB980_15325</name>
</gene>
<evidence type="ECO:0000256" key="1">
    <source>
        <dbReference type="ARBA" id="ARBA00004219"/>
    </source>
</evidence>
<evidence type="ECO:0000256" key="7">
    <source>
        <dbReference type="SAM" id="MobiDB-lite"/>
    </source>
</evidence>
<evidence type="ECO:0000256" key="2">
    <source>
        <dbReference type="ARBA" id="ARBA00022656"/>
    </source>
</evidence>
<evidence type="ECO:0000256" key="6">
    <source>
        <dbReference type="ARBA" id="ARBA00024043"/>
    </source>
</evidence>
<name>A0AA90XYX1_9GAMM</name>
<feature type="compositionally biased region" description="Polar residues" evidence="7">
    <location>
        <begin position="2180"/>
        <end position="2200"/>
    </location>
</feature>
<dbReference type="Pfam" id="PF05594">
    <property type="entry name" value="Fil_haemagg"/>
    <property type="match status" value="12"/>
</dbReference>
<dbReference type="InterPro" id="IPR012334">
    <property type="entry name" value="Pectin_lyas_fold"/>
</dbReference>
<dbReference type="NCBIfam" id="TIGR01901">
    <property type="entry name" value="adhes_NPXG"/>
    <property type="match status" value="1"/>
</dbReference>
<dbReference type="InterPro" id="IPR008619">
    <property type="entry name" value="Filamentous_hemagglutn_rpt"/>
</dbReference>
<keyword evidence="3 8" id="KW-0732">Signal</keyword>
<dbReference type="GO" id="GO:0004521">
    <property type="term" value="F:RNA endonuclease activity"/>
    <property type="evidence" value="ECO:0007669"/>
    <property type="project" value="UniProtKB-ARBA"/>
</dbReference>
<feature type="compositionally biased region" description="Basic and acidic residues" evidence="7">
    <location>
        <begin position="2114"/>
        <end position="2134"/>
    </location>
</feature>
<feature type="region of interest" description="Disordered" evidence="7">
    <location>
        <begin position="2108"/>
        <end position="2139"/>
    </location>
</feature>
<accession>A0AA90XYX1</accession>
<evidence type="ECO:0000256" key="3">
    <source>
        <dbReference type="ARBA" id="ARBA00022729"/>
    </source>
</evidence>
<evidence type="ECO:0000256" key="8">
    <source>
        <dbReference type="SAM" id="SignalP"/>
    </source>
</evidence>